<dbReference type="AlphaFoldDB" id="A0A2M8L332"/>
<dbReference type="GO" id="GO:0003677">
    <property type="term" value="F:DNA binding"/>
    <property type="evidence" value="ECO:0007669"/>
    <property type="project" value="UniProtKB-UniRule"/>
</dbReference>
<dbReference type="InterPro" id="IPR010998">
    <property type="entry name" value="Integrase_recombinase_N"/>
</dbReference>
<dbReference type="InterPro" id="IPR044068">
    <property type="entry name" value="CB"/>
</dbReference>
<reference evidence="5" key="1">
    <citation type="submission" date="2017-09" db="EMBL/GenBank/DDBJ databases">
        <title>Depth-based differentiation of microbial function through sediment-hosted aquifers and enrichment of novel symbionts in the deep terrestrial subsurface.</title>
        <authorList>
            <person name="Probst A.J."/>
            <person name="Ladd B."/>
            <person name="Jarett J.K."/>
            <person name="Geller-Mcgrath D.E."/>
            <person name="Sieber C.M.K."/>
            <person name="Emerson J.B."/>
            <person name="Anantharaman K."/>
            <person name="Thomas B.C."/>
            <person name="Malmstrom R."/>
            <person name="Stieglmeier M."/>
            <person name="Klingl A."/>
            <person name="Woyke T."/>
            <person name="Ryan C.M."/>
            <person name="Banfield J.F."/>
        </authorList>
    </citation>
    <scope>NUCLEOTIDE SEQUENCE [LARGE SCALE GENOMIC DNA]</scope>
</reference>
<keyword evidence="1 2" id="KW-0238">DNA-binding</keyword>
<sequence length="162" mass="18651">MEINLMTLPELFKLYLQIQRVSPVTVKNYVVDVNHFLEWLAQKTGIKHQIVGKAIFGLFTEETLNEYKADLLQSRTPLSTLNRRLSALRKFGQFGLQEGWLTENPANKIANADSDSLSKNKDQNVKVLLDFQKQLEKEKASPLTTKNYLSDLKHFLGWLEIT</sequence>
<dbReference type="GO" id="GO:0015074">
    <property type="term" value="P:DNA integration"/>
    <property type="evidence" value="ECO:0007669"/>
    <property type="project" value="InterPro"/>
</dbReference>
<dbReference type="Pfam" id="PF02899">
    <property type="entry name" value="Phage_int_SAM_1"/>
    <property type="match status" value="1"/>
</dbReference>
<evidence type="ECO:0000256" key="2">
    <source>
        <dbReference type="PROSITE-ProRule" id="PRU01248"/>
    </source>
</evidence>
<organism evidence="4 5">
    <name type="scientific">Candidatus Shapirobacteria bacterium CG10_big_fil_rev_8_21_14_0_10_40_9</name>
    <dbReference type="NCBI Taxonomy" id="1974888"/>
    <lineage>
        <taxon>Bacteria</taxon>
        <taxon>Candidatus Shapironibacteriota</taxon>
    </lineage>
</organism>
<dbReference type="Gene3D" id="1.10.150.130">
    <property type="match status" value="1"/>
</dbReference>
<name>A0A2M8L332_9BACT</name>
<dbReference type="Proteomes" id="UP000231474">
    <property type="component" value="Unassembled WGS sequence"/>
</dbReference>
<evidence type="ECO:0000259" key="3">
    <source>
        <dbReference type="PROSITE" id="PS51900"/>
    </source>
</evidence>
<protein>
    <recommendedName>
        <fullName evidence="3">Core-binding (CB) domain-containing protein</fullName>
    </recommendedName>
</protein>
<dbReference type="InterPro" id="IPR011010">
    <property type="entry name" value="DNA_brk_join_enz"/>
</dbReference>
<evidence type="ECO:0000313" key="4">
    <source>
        <dbReference type="EMBL" id="PJE67351.1"/>
    </source>
</evidence>
<dbReference type="SUPFAM" id="SSF56349">
    <property type="entry name" value="DNA breaking-rejoining enzymes"/>
    <property type="match status" value="1"/>
</dbReference>
<dbReference type="EMBL" id="PFEK01000056">
    <property type="protein sequence ID" value="PJE67351.1"/>
    <property type="molecule type" value="Genomic_DNA"/>
</dbReference>
<comment type="caution">
    <text evidence="4">The sequence shown here is derived from an EMBL/GenBank/DDBJ whole genome shotgun (WGS) entry which is preliminary data.</text>
</comment>
<feature type="domain" description="Core-binding (CB)" evidence="3">
    <location>
        <begin position="6"/>
        <end position="96"/>
    </location>
</feature>
<evidence type="ECO:0000256" key="1">
    <source>
        <dbReference type="ARBA" id="ARBA00023125"/>
    </source>
</evidence>
<proteinExistence type="predicted"/>
<dbReference type="InterPro" id="IPR004107">
    <property type="entry name" value="Integrase_SAM-like_N"/>
</dbReference>
<gene>
    <name evidence="4" type="ORF">COU95_02910</name>
</gene>
<dbReference type="PROSITE" id="PS51900">
    <property type="entry name" value="CB"/>
    <property type="match status" value="1"/>
</dbReference>
<evidence type="ECO:0000313" key="5">
    <source>
        <dbReference type="Proteomes" id="UP000231474"/>
    </source>
</evidence>
<accession>A0A2M8L332</accession>